<organism evidence="2 3">
    <name type="scientific">Kitasatospora acidiphila</name>
    <dbReference type="NCBI Taxonomy" id="2567942"/>
    <lineage>
        <taxon>Bacteria</taxon>
        <taxon>Bacillati</taxon>
        <taxon>Actinomycetota</taxon>
        <taxon>Actinomycetes</taxon>
        <taxon>Kitasatosporales</taxon>
        <taxon>Streptomycetaceae</taxon>
        <taxon>Kitasatospora</taxon>
    </lineage>
</organism>
<accession>A0A540W1Q9</accession>
<name>A0A540W1Q9_9ACTN</name>
<comment type="caution">
    <text evidence="2">The sequence shown here is derived from an EMBL/GenBank/DDBJ whole genome shotgun (WGS) entry which is preliminary data.</text>
</comment>
<evidence type="ECO:0000256" key="1">
    <source>
        <dbReference type="SAM" id="Phobius"/>
    </source>
</evidence>
<feature type="transmembrane region" description="Helical" evidence="1">
    <location>
        <begin position="225"/>
        <end position="247"/>
    </location>
</feature>
<keyword evidence="1" id="KW-0472">Membrane</keyword>
<dbReference type="Proteomes" id="UP000319103">
    <property type="component" value="Unassembled WGS sequence"/>
</dbReference>
<evidence type="ECO:0000313" key="2">
    <source>
        <dbReference type="EMBL" id="TQF02922.1"/>
    </source>
</evidence>
<evidence type="ECO:0000313" key="3">
    <source>
        <dbReference type="Proteomes" id="UP000319103"/>
    </source>
</evidence>
<evidence type="ECO:0008006" key="4">
    <source>
        <dbReference type="Google" id="ProtNLM"/>
    </source>
</evidence>
<keyword evidence="3" id="KW-1185">Reference proteome</keyword>
<protein>
    <recommendedName>
        <fullName evidence="4">Vegetative cell wall protein gp1</fullName>
    </recommendedName>
</protein>
<keyword evidence="1" id="KW-1133">Transmembrane helix</keyword>
<proteinExistence type="predicted"/>
<keyword evidence="1" id="KW-0812">Transmembrane</keyword>
<feature type="transmembrane region" description="Helical" evidence="1">
    <location>
        <begin position="20"/>
        <end position="43"/>
    </location>
</feature>
<sequence length="301" mass="32196">MATILDGLGEKLVDRWLSALAVPGLLFMAAAATGAVLGQGAALDPTALRERVGRWAAEADKWSTVGQLAVVAVIVLGSVAVGTLVQTCAGGVERVWTGDWPAPARQPAKRLTSWRRARWEGIQREISGLRAAVPAARRGEETRDAIDELTARRDGIALAVPSRPTFTGDRFAATDTRLRNQYGIDLASCWTRLWLVLPEPVRAELRTSRARFGAAVNGSTWAVCYVVLGVFWWPAAVAGIAAGLVAWSRGRRAAALHAELIESTVDLHLKTLAEELGVTVAGPVPDLQVGKALNRVFRKGA</sequence>
<gene>
    <name evidence="2" type="ORF">E6W39_12480</name>
</gene>
<dbReference type="OrthoDB" id="529448at2"/>
<feature type="transmembrane region" description="Helical" evidence="1">
    <location>
        <begin position="64"/>
        <end position="85"/>
    </location>
</feature>
<reference evidence="2 3" key="1">
    <citation type="submission" date="2019-06" db="EMBL/GenBank/DDBJ databases">
        <title>Description of Kitasatospora acidophila sp. nov. isolated from pine grove soil, and reclassification of Streptomyces novaecaesareae to Kitasatospora novaeceasareae comb. nov.</title>
        <authorList>
            <person name="Kim M.J."/>
        </authorList>
    </citation>
    <scope>NUCLEOTIDE SEQUENCE [LARGE SCALE GENOMIC DNA]</scope>
    <source>
        <strain evidence="2 3">MMS16-CNU292</strain>
    </source>
</reference>
<dbReference type="AlphaFoldDB" id="A0A540W1Q9"/>
<dbReference type="RefSeq" id="WP_141633608.1">
    <property type="nucleotide sequence ID" value="NZ_VIGB01000003.1"/>
</dbReference>
<dbReference type="EMBL" id="VIGB01000003">
    <property type="protein sequence ID" value="TQF02922.1"/>
    <property type="molecule type" value="Genomic_DNA"/>
</dbReference>